<keyword evidence="11" id="KW-0325">Glycoprotein</keyword>
<dbReference type="GeneID" id="116943654"/>
<dbReference type="GO" id="GO:0036228">
    <property type="term" value="P:protein localization to nuclear inner membrane"/>
    <property type="evidence" value="ECO:0007669"/>
    <property type="project" value="TreeGrafter"/>
</dbReference>
<dbReference type="InterPro" id="IPR024864">
    <property type="entry name" value="Nup54/Nup57/Nup44"/>
</dbReference>
<evidence type="ECO:0000259" key="18">
    <source>
        <dbReference type="Pfam" id="PF18437"/>
    </source>
</evidence>
<evidence type="ECO:0000256" key="9">
    <source>
        <dbReference type="ARBA" id="ARBA00023132"/>
    </source>
</evidence>
<dbReference type="CTD" id="53371"/>
<dbReference type="Pfam" id="PF18437">
    <property type="entry name" value="Nup54_C"/>
    <property type="match status" value="1"/>
</dbReference>
<keyword evidence="12" id="KW-0539">Nucleus</keyword>
<feature type="domain" description="Nucleoporin Nup54 alpha-helical" evidence="17">
    <location>
        <begin position="395"/>
        <end position="532"/>
    </location>
</feature>
<name>A0AAJ7T768_PETMA</name>
<evidence type="ECO:0000256" key="7">
    <source>
        <dbReference type="ARBA" id="ARBA00022927"/>
    </source>
</evidence>
<dbReference type="GO" id="GO:0044613">
    <property type="term" value="C:nuclear pore central transport channel"/>
    <property type="evidence" value="ECO:0007669"/>
    <property type="project" value="TreeGrafter"/>
</dbReference>
<dbReference type="Gene3D" id="1.20.5.490">
    <property type="entry name" value="Single helix bin"/>
    <property type="match status" value="1"/>
</dbReference>
<comment type="similarity">
    <text evidence="14">Belongs to the NUP54 family.</text>
</comment>
<comment type="subcellular location">
    <subcellularLocation>
        <location evidence="1">Nucleus membrane</location>
        <topology evidence="1">Peripheral membrane protein</topology>
        <orientation evidence="1">Cytoplasmic side</orientation>
    </subcellularLocation>
    <subcellularLocation>
        <location evidence="3">Nucleus membrane</location>
        <topology evidence="3">Peripheral membrane protein</topology>
        <orientation evidence="3">Nucleoplasmic side</orientation>
    </subcellularLocation>
    <subcellularLocation>
        <location evidence="2">Nucleus</location>
        <location evidence="2">Nuclear pore complex</location>
    </subcellularLocation>
</comment>
<keyword evidence="7" id="KW-0653">Protein transport</keyword>
<protein>
    <recommendedName>
        <fullName evidence="16">54 kDa nucleoporin</fullName>
    </recommendedName>
</protein>
<dbReference type="Gene3D" id="1.20.5.170">
    <property type="match status" value="1"/>
</dbReference>
<keyword evidence="9" id="KW-0906">Nuclear pore complex</keyword>
<dbReference type="KEGG" id="pmrn:116943654"/>
<dbReference type="GO" id="GO:0017056">
    <property type="term" value="F:structural constituent of nuclear pore"/>
    <property type="evidence" value="ECO:0007669"/>
    <property type="project" value="TreeGrafter"/>
</dbReference>
<dbReference type="GO" id="GO:0006607">
    <property type="term" value="P:NLS-bearing protein import into nucleus"/>
    <property type="evidence" value="ECO:0007669"/>
    <property type="project" value="TreeGrafter"/>
</dbReference>
<reference evidence="20" key="1">
    <citation type="submission" date="2025-08" db="UniProtKB">
        <authorList>
            <consortium name="RefSeq"/>
        </authorList>
    </citation>
    <scope>IDENTIFICATION</scope>
    <source>
        <tissue evidence="20">Sperm</tissue>
    </source>
</reference>
<dbReference type="InterPro" id="IPR025712">
    <property type="entry name" value="Nup54_alpha-helical_dom"/>
</dbReference>
<evidence type="ECO:0000256" key="14">
    <source>
        <dbReference type="ARBA" id="ARBA00060798"/>
    </source>
</evidence>
<evidence type="ECO:0000256" key="1">
    <source>
        <dbReference type="ARBA" id="ARBA00004335"/>
    </source>
</evidence>
<evidence type="ECO:0000256" key="3">
    <source>
        <dbReference type="ARBA" id="ARBA00004620"/>
    </source>
</evidence>
<dbReference type="GO" id="GO:0006999">
    <property type="term" value="P:nuclear pore organization"/>
    <property type="evidence" value="ECO:0007669"/>
    <property type="project" value="TreeGrafter"/>
</dbReference>
<evidence type="ECO:0000313" key="19">
    <source>
        <dbReference type="Proteomes" id="UP001318040"/>
    </source>
</evidence>
<organism evidence="19 20">
    <name type="scientific">Petromyzon marinus</name>
    <name type="common">Sea lamprey</name>
    <dbReference type="NCBI Taxonomy" id="7757"/>
    <lineage>
        <taxon>Eukaryota</taxon>
        <taxon>Metazoa</taxon>
        <taxon>Chordata</taxon>
        <taxon>Craniata</taxon>
        <taxon>Vertebrata</taxon>
        <taxon>Cyclostomata</taxon>
        <taxon>Hyperoartia</taxon>
        <taxon>Petromyzontiformes</taxon>
        <taxon>Petromyzontidae</taxon>
        <taxon>Petromyzon</taxon>
    </lineage>
</organism>
<keyword evidence="6" id="KW-0509">mRNA transport</keyword>
<accession>A0AAJ7T768</accession>
<dbReference type="FunFam" id="1.20.5.490:FF:000003">
    <property type="entry name" value="nucleoporin p54 isoform X1"/>
    <property type="match status" value="1"/>
</dbReference>
<evidence type="ECO:0000313" key="20">
    <source>
        <dbReference type="RefSeq" id="XP_032812578.1"/>
    </source>
</evidence>
<sequence length="603" mass="63801">MTRNNVTAARCASRRRDSTMAAAAFSFGSASLGNAGGFGFGQNPATTTAAHTAGFGGFGNTAPMFGGFGIPTSCAVAPASVNQGFGGFGTLTMAQSGANTAVSTVGVNPGAAGVCGQQPGAGFNFGGFATNFPPPTSTATSQPGTGFCFGGPRPTGMFGGFGGFGNLGAGTGGLAAGTGALGGGSVGPFGGFSAMGAQQSQQVAGAPVYNLATALSAPCVFSDERDAIIARWNQLQAFWGTGRGYFLQNAPCLEFTLQNPFCHFKAVGYSLGTLHADEEGLVTMVLARPVHEVQEKQALVLEVLLRAVGGGGSAGSLQPGLESIKAVHQGQTEVVVYVTERVPGGGARRVHASTLCTALEQPSVRPMLDQQLSVTLLAPRVALSQAQMQQHLRTPPAGIDPIIWEQAKIDNPDREKLIPVPMVGFKELHQRLKSQEEMTKLHQSRLEIIGEDILELKKLQTSTLAKSQQYKRKQLELSHRLLQVVTKQEVMRKSGCAIQSDEEQLRVTLESLQGDLNAPTQYKGRLNELMSQVRMQSHCGVARSDDKYSVEPGLLMEIKQHLRQQQEGLSHLISIIRDDMDDLKTIERGLSDASHTLSHTRKH</sequence>
<dbReference type="PANTHER" id="PTHR13000">
    <property type="entry name" value="NUCLEOPORIN P54"/>
    <property type="match status" value="1"/>
</dbReference>
<evidence type="ECO:0000256" key="16">
    <source>
        <dbReference type="ARBA" id="ARBA00076402"/>
    </source>
</evidence>
<dbReference type="GO" id="GO:0051028">
    <property type="term" value="P:mRNA transport"/>
    <property type="evidence" value="ECO:0007669"/>
    <property type="project" value="UniProtKB-KW"/>
</dbReference>
<feature type="domain" description="Nup54 C-terminal interacting" evidence="18">
    <location>
        <begin position="548"/>
        <end position="586"/>
    </location>
</feature>
<keyword evidence="4" id="KW-0813">Transport</keyword>
<dbReference type="AlphaFoldDB" id="A0AAJ7T768"/>
<evidence type="ECO:0000256" key="5">
    <source>
        <dbReference type="ARBA" id="ARBA00022737"/>
    </source>
</evidence>
<evidence type="ECO:0000256" key="13">
    <source>
        <dbReference type="ARBA" id="ARBA00054361"/>
    </source>
</evidence>
<evidence type="ECO:0000256" key="15">
    <source>
        <dbReference type="ARBA" id="ARBA00064717"/>
    </source>
</evidence>
<evidence type="ECO:0000256" key="6">
    <source>
        <dbReference type="ARBA" id="ARBA00022816"/>
    </source>
</evidence>
<keyword evidence="5" id="KW-0677">Repeat</keyword>
<evidence type="ECO:0000256" key="11">
    <source>
        <dbReference type="ARBA" id="ARBA00023180"/>
    </source>
</evidence>
<keyword evidence="10" id="KW-0472">Membrane</keyword>
<dbReference type="InterPro" id="IPR040985">
    <property type="entry name" value="Nup54_C"/>
</dbReference>
<evidence type="ECO:0000256" key="2">
    <source>
        <dbReference type="ARBA" id="ARBA00004567"/>
    </source>
</evidence>
<evidence type="ECO:0000256" key="8">
    <source>
        <dbReference type="ARBA" id="ARBA00023010"/>
    </source>
</evidence>
<proteinExistence type="inferred from homology"/>
<dbReference type="RefSeq" id="XP_032812578.1">
    <property type="nucleotide sequence ID" value="XM_032956687.1"/>
</dbReference>
<dbReference type="Proteomes" id="UP001318040">
    <property type="component" value="Chromosome 18"/>
</dbReference>
<keyword evidence="19" id="KW-1185">Reference proteome</keyword>
<evidence type="ECO:0000259" key="17">
    <source>
        <dbReference type="Pfam" id="PF13874"/>
    </source>
</evidence>
<dbReference type="GO" id="GO:0031965">
    <property type="term" value="C:nuclear membrane"/>
    <property type="evidence" value="ECO:0007669"/>
    <property type="project" value="UniProtKB-SubCell"/>
</dbReference>
<comment type="function">
    <text evidence="13">Component of the nuclear pore complex, a complex required for the trafficking across the nuclear membrane.</text>
</comment>
<comment type="subunit">
    <text evidence="15">Component of the p62 complex, a complex composed of NUP62, NUP54, and the isoform p58 and isoform p45 of NUP58. Interacts with NUTF2.</text>
</comment>
<dbReference type="Pfam" id="PF13874">
    <property type="entry name" value="Nup54"/>
    <property type="match status" value="1"/>
</dbReference>
<evidence type="ECO:0000256" key="10">
    <source>
        <dbReference type="ARBA" id="ARBA00023136"/>
    </source>
</evidence>
<dbReference type="FunFam" id="1.20.5.170:FF:000034">
    <property type="entry name" value="Nucleoporin P54, putative"/>
    <property type="match status" value="1"/>
</dbReference>
<keyword evidence="8" id="KW-0811">Translocation</keyword>
<dbReference type="PANTHER" id="PTHR13000:SF0">
    <property type="entry name" value="NUCLEOPORIN P54"/>
    <property type="match status" value="1"/>
</dbReference>
<gene>
    <name evidence="20" type="primary">LOC116943654</name>
</gene>
<evidence type="ECO:0000256" key="12">
    <source>
        <dbReference type="ARBA" id="ARBA00023242"/>
    </source>
</evidence>
<evidence type="ECO:0000256" key="4">
    <source>
        <dbReference type="ARBA" id="ARBA00022448"/>
    </source>
</evidence>